<dbReference type="Proteomes" id="UP000287388">
    <property type="component" value="Chromosome"/>
</dbReference>
<evidence type="ECO:0000256" key="2">
    <source>
        <dbReference type="ARBA" id="ARBA00022840"/>
    </source>
</evidence>
<dbReference type="PANTHER" id="PTHR47962:SF5">
    <property type="entry name" value="ATP-DEPENDENT HELICASE LHR-RELATED"/>
    <property type="match status" value="1"/>
</dbReference>
<feature type="domain" description="Helicase C-terminal" evidence="4">
    <location>
        <begin position="495"/>
        <end position="686"/>
    </location>
</feature>
<dbReference type="PROSITE" id="PS51192">
    <property type="entry name" value="HELICASE_ATP_BIND_1"/>
    <property type="match status" value="1"/>
</dbReference>
<evidence type="ECO:0000313" key="5">
    <source>
        <dbReference type="EMBL" id="QAT13048.1"/>
    </source>
</evidence>
<reference evidence="6 8" key="2">
    <citation type="submission" date="2020-12" db="EMBL/GenBank/DDBJ databases">
        <title>FDA dAtabase for Regulatory Grade micrObial Sequences (FDA-ARGOS): Supporting development and validation of Infectious Disease Dx tests.</title>
        <authorList>
            <person name="Kerrigan L."/>
            <person name="Long C."/>
            <person name="Tallon L."/>
            <person name="Sadzewicz L."/>
            <person name="Zhao X."/>
            <person name="Boylan J."/>
            <person name="Ott S."/>
            <person name="Bowen H."/>
            <person name="Vavikolanu K."/>
            <person name="Mehta A."/>
            <person name="Aluvathingal J."/>
            <person name="Nadendla S."/>
            <person name="Yan Y."/>
            <person name="Sichtig H."/>
        </authorList>
    </citation>
    <scope>NUCLEOTIDE SEQUENCE [LARGE SCALE GENOMIC DNA]</scope>
    <source>
        <strain evidence="6 8">FDAARGOS_1026</strain>
    </source>
</reference>
<dbReference type="Gene3D" id="3.40.50.300">
    <property type="entry name" value="P-loop containing nucleotide triphosphate hydrolases"/>
    <property type="match status" value="2"/>
</dbReference>
<dbReference type="InterPro" id="IPR001650">
    <property type="entry name" value="Helicase_C-like"/>
</dbReference>
<name>A0A410NTA5_BREDI</name>
<dbReference type="Pfam" id="PF00270">
    <property type="entry name" value="DEAD"/>
    <property type="match status" value="2"/>
</dbReference>
<evidence type="ECO:0000259" key="3">
    <source>
        <dbReference type="PROSITE" id="PS51192"/>
    </source>
</evidence>
<feature type="domain" description="Helicase ATP-binding" evidence="3">
    <location>
        <begin position="183"/>
        <end position="446"/>
    </location>
</feature>
<dbReference type="SMART" id="SM00490">
    <property type="entry name" value="HELICc"/>
    <property type="match status" value="1"/>
</dbReference>
<proteinExistence type="predicted"/>
<evidence type="ECO:0000313" key="7">
    <source>
        <dbReference type="Proteomes" id="UP000287388"/>
    </source>
</evidence>
<keyword evidence="1" id="KW-0547">Nucleotide-binding</keyword>
<accession>A0A410NTA5</accession>
<evidence type="ECO:0000313" key="8">
    <source>
        <dbReference type="Proteomes" id="UP000596117"/>
    </source>
</evidence>
<dbReference type="RefSeq" id="WP_128718829.1">
    <property type="nucleotide sequence ID" value="NZ_BJNC01000007.1"/>
</dbReference>
<dbReference type="SMART" id="SM00487">
    <property type="entry name" value="DEXDc"/>
    <property type="match status" value="1"/>
</dbReference>
<dbReference type="InterPro" id="IPR011545">
    <property type="entry name" value="DEAD/DEAH_box_helicase_dom"/>
</dbReference>
<evidence type="ECO:0000256" key="1">
    <source>
        <dbReference type="ARBA" id="ARBA00022741"/>
    </source>
</evidence>
<evidence type="ECO:0000313" key="6">
    <source>
        <dbReference type="EMBL" id="QQB89606.1"/>
    </source>
</evidence>
<sequence length="1515" mass="168784">MSPDDALVFAVLDQVEQLEARLLSWGLVDAFIPDADLQAIVGDQIDRLETFEGLTLTTVEAVVDRLVALGLIFDVGEDPGERYRSRMAENVRLMFRLRQLFPKHDGPNGWQVAPTLVADFRFIWRRRRYPRREIAPVQALTDIASAAEDPETRSALSALIGRYGPEFRLANFQVEAAKRILSGFSQPYSRATLVSAGTGSGKTLAFYLPALARVSAHIQRDEPESRWVKVLALYPRNELLKDQFAEVYDQARSLDAELAAKGRRKILIGTLFGPTPQSHKTVATGHDKWPPHPDGLICEYIRCPTEGCGGDLVWRTGDRENRVESLHCDACGHHIGSDEIILTRDRLEAVSPDILFTTTEMLNQRMGDSQYRHLFGLGGRAERAVEMMLLDEVHTYSGRSGAQVAFLLRRWRKMLRKPVSFVGLSATLRDGSRFFARLTGLNEQASLEIAPVSSQMVEEGAEYMLALRGDPVSRTALLSTTIQAAMLTSRTLDAPLTRKSEGIFGERLFLFTDDLDVTNRMYFAMLDAEGRNSAGRHDMNRHPRGGLAVLRRPMPNRQRKLHGQDWEVPQEIGHPLTAADRKAIGRVMSLDPGVGKNLDIVVATATLEVGFNDPRVGAVIQHKAPRDVAQFLQRKGRAGRSRRMRPWTVVVLSDYGRDRIAYQAYDLLFDPELSVRSLPTSNRYVRRIQSVYATFDYLSEQLGGAPKGSVWRDLVKASDWADNRTRQARLAQAISRILTEPAERDRYAQYLARALRLDPGEIDLLLWDQPRPLLTEVLPTALRRLETRWTQTPPMTETVVNNSPLPEFVPANLFSDLNLPEVVIHLPPVNGGDADSRVMPILQAMRDFAPGRVSRRYALQHGGERHWVCPVLNDSISQAIDVSTVMDADVLGHWSMWSGGSVFSLPVLRPQAIRTAQTPPNVLDTSQARLEWRTQIVTRFAGMALPLPRNNPWSGLVTEVRFLTHQNLSPIEMRRFAIASHADIRFRDGSTTTKTFTFENQEAQAAVGFTLAVDALRLGIACPTDLWSSLGGEDGALYRAIRTARFHHQARQGSFLAAVDNVFAREWLAQILICALTGEAVLKGVTLEEAALNLQRDLADLSLQATLLVLFQSAMVDDADAHGNVQDKLRADLEGYLQDPGVVSDLYRLATILWTPIDASWEPWLQEKFCATVAAAAMKAIASLCPEIDSDSLVVDVQSGPREEDDIFRSETTAEVWISEMSPGGNGLIEDVLKQYADDPRRFFSLMTAALRDNEFLLSDFQMTRFLTEVQHDPSGDLGAATAEYRAAYGASESYARFTRLRETLARQGYVTGHSFIVALANRVLRPGSGPASDAFLLDALTRWTTEETRLGVELDARVLAYRLASLPRIDDALMEAGIETPAVGADQWRFSIIYGLLWPRGAQIRRSGLELYSPFGEIAPAEPLLVKAFLGEGLDVIDIRDEDWRARCLDRLGALGTATLVCPMNEADRLSDAFSFLATNPVQSDYLSVFARVQAVRRVEDTLAVDVDIAEAVQ</sequence>
<dbReference type="InterPro" id="IPR014001">
    <property type="entry name" value="Helicase_ATP-bd"/>
</dbReference>
<keyword evidence="5" id="KW-0347">Helicase</keyword>
<dbReference type="PANTHER" id="PTHR47962">
    <property type="entry name" value="ATP-DEPENDENT HELICASE LHR-RELATED-RELATED"/>
    <property type="match status" value="1"/>
</dbReference>
<dbReference type="NCBIfam" id="NF041067">
    <property type="entry name" value="DpdJ"/>
    <property type="match status" value="1"/>
</dbReference>
<dbReference type="KEGG" id="bdm:EQG53_01015"/>
<dbReference type="GO" id="GO:0003677">
    <property type="term" value="F:DNA binding"/>
    <property type="evidence" value="ECO:0007669"/>
    <property type="project" value="TreeGrafter"/>
</dbReference>
<dbReference type="InterPro" id="IPR027417">
    <property type="entry name" value="P-loop_NTPase"/>
</dbReference>
<reference evidence="5 7" key="1">
    <citation type="submission" date="2019-01" db="EMBL/GenBank/DDBJ databases">
        <title>Brevundimonas diminuta Genome sequencing and assembly.</title>
        <authorList>
            <person name="Chen H."/>
        </authorList>
    </citation>
    <scope>NUCLEOTIDE SEQUENCE [LARGE SCALE GENOMIC DNA]</scope>
    <source>
        <strain evidence="5">ATCC</strain>
        <strain evidence="7">ATCC(B) 19146</strain>
    </source>
</reference>
<protein>
    <submittedName>
        <fullName evidence="5">DEAD/DEAH box helicase</fullName>
    </submittedName>
</protein>
<dbReference type="PROSITE" id="PS51194">
    <property type="entry name" value="HELICASE_CTER"/>
    <property type="match status" value="1"/>
</dbReference>
<dbReference type="GO" id="GO:0016887">
    <property type="term" value="F:ATP hydrolysis activity"/>
    <property type="evidence" value="ECO:0007669"/>
    <property type="project" value="TreeGrafter"/>
</dbReference>
<dbReference type="EMBL" id="CP066026">
    <property type="protein sequence ID" value="QQB89606.1"/>
    <property type="molecule type" value="Genomic_DNA"/>
</dbReference>
<dbReference type="GO" id="GO:0005524">
    <property type="term" value="F:ATP binding"/>
    <property type="evidence" value="ECO:0007669"/>
    <property type="project" value="UniProtKB-KW"/>
</dbReference>
<gene>
    <name evidence="5" type="ORF">EQG53_01015</name>
    <name evidence="6" type="ORF">I6H83_03950</name>
</gene>
<dbReference type="Pfam" id="PF00271">
    <property type="entry name" value="Helicase_C"/>
    <property type="match status" value="1"/>
</dbReference>
<dbReference type="Proteomes" id="UP000596117">
    <property type="component" value="Chromosome"/>
</dbReference>
<evidence type="ECO:0000259" key="4">
    <source>
        <dbReference type="PROSITE" id="PS51194"/>
    </source>
</evidence>
<dbReference type="EMBL" id="CP035093">
    <property type="protein sequence ID" value="QAT13048.1"/>
    <property type="molecule type" value="Genomic_DNA"/>
</dbReference>
<keyword evidence="8" id="KW-1185">Reference proteome</keyword>
<keyword evidence="2" id="KW-0067">ATP-binding</keyword>
<organism evidence="5 7">
    <name type="scientific">Brevundimonas diminuta</name>
    <name type="common">Pseudomonas diminuta</name>
    <dbReference type="NCBI Taxonomy" id="293"/>
    <lineage>
        <taxon>Bacteria</taxon>
        <taxon>Pseudomonadati</taxon>
        <taxon>Pseudomonadota</taxon>
        <taxon>Alphaproteobacteria</taxon>
        <taxon>Caulobacterales</taxon>
        <taxon>Caulobacteraceae</taxon>
        <taxon>Brevundimonas</taxon>
    </lineage>
</organism>
<keyword evidence="5" id="KW-0378">Hydrolase</keyword>
<dbReference type="SUPFAM" id="SSF52540">
    <property type="entry name" value="P-loop containing nucleoside triphosphate hydrolases"/>
    <property type="match status" value="1"/>
</dbReference>
<dbReference type="GO" id="GO:0004386">
    <property type="term" value="F:helicase activity"/>
    <property type="evidence" value="ECO:0007669"/>
    <property type="project" value="UniProtKB-KW"/>
</dbReference>
<dbReference type="InterPro" id="IPR052511">
    <property type="entry name" value="ATP-dep_Helicase"/>
</dbReference>